<dbReference type="InterPro" id="IPR003661">
    <property type="entry name" value="HisK_dim/P_dom"/>
</dbReference>
<dbReference type="InterPro" id="IPR005467">
    <property type="entry name" value="His_kinase_dom"/>
</dbReference>
<comment type="subcellular location">
    <subcellularLocation>
        <location evidence="2">Cell membrane</location>
        <topology evidence="2">Multi-pass membrane protein</topology>
    </subcellularLocation>
</comment>
<dbReference type="RefSeq" id="WP_305991233.1">
    <property type="nucleotide sequence ID" value="NZ_JAVAMP010000002.1"/>
</dbReference>
<keyword evidence="12" id="KW-0902">Two-component regulatory system</keyword>
<evidence type="ECO:0000256" key="2">
    <source>
        <dbReference type="ARBA" id="ARBA00004651"/>
    </source>
</evidence>
<evidence type="ECO:0000256" key="13">
    <source>
        <dbReference type="ARBA" id="ARBA00023136"/>
    </source>
</evidence>
<dbReference type="GO" id="GO:0016301">
    <property type="term" value="F:kinase activity"/>
    <property type="evidence" value="ECO:0007669"/>
    <property type="project" value="UniProtKB-KW"/>
</dbReference>
<dbReference type="CDD" id="cd06225">
    <property type="entry name" value="HAMP"/>
    <property type="match status" value="1"/>
</dbReference>
<feature type="domain" description="HAMP" evidence="16">
    <location>
        <begin position="191"/>
        <end position="244"/>
    </location>
</feature>
<dbReference type="InterPro" id="IPR003594">
    <property type="entry name" value="HATPase_dom"/>
</dbReference>
<comment type="caution">
    <text evidence="17">The sequence shown here is derived from an EMBL/GenBank/DDBJ whole genome shotgun (WGS) entry which is preliminary data.</text>
</comment>
<dbReference type="Proteomes" id="UP001231941">
    <property type="component" value="Unassembled WGS sequence"/>
</dbReference>
<keyword evidence="4" id="KW-1003">Cell membrane</keyword>
<evidence type="ECO:0000256" key="9">
    <source>
        <dbReference type="ARBA" id="ARBA00022777"/>
    </source>
</evidence>
<dbReference type="SMART" id="SM00304">
    <property type="entry name" value="HAMP"/>
    <property type="match status" value="1"/>
</dbReference>
<dbReference type="Gene3D" id="1.10.287.130">
    <property type="match status" value="1"/>
</dbReference>
<dbReference type="PRINTS" id="PR00344">
    <property type="entry name" value="BCTRLSENSOR"/>
</dbReference>
<evidence type="ECO:0000256" key="10">
    <source>
        <dbReference type="ARBA" id="ARBA00022840"/>
    </source>
</evidence>
<dbReference type="InterPro" id="IPR036097">
    <property type="entry name" value="HisK_dim/P_sf"/>
</dbReference>
<keyword evidence="13 14" id="KW-0472">Membrane</keyword>
<keyword evidence="6" id="KW-0808">Transferase</keyword>
<accession>A0ABT9IX49</accession>
<dbReference type="PROSITE" id="PS50885">
    <property type="entry name" value="HAMP"/>
    <property type="match status" value="1"/>
</dbReference>
<dbReference type="SMART" id="SM00388">
    <property type="entry name" value="HisKA"/>
    <property type="match status" value="1"/>
</dbReference>
<dbReference type="SUPFAM" id="SSF158472">
    <property type="entry name" value="HAMP domain-like"/>
    <property type="match status" value="1"/>
</dbReference>
<evidence type="ECO:0000256" key="7">
    <source>
        <dbReference type="ARBA" id="ARBA00022692"/>
    </source>
</evidence>
<dbReference type="SMART" id="SM00387">
    <property type="entry name" value="HATPase_c"/>
    <property type="match status" value="1"/>
</dbReference>
<gene>
    <name evidence="17" type="ORF">Q5Y73_07465</name>
</gene>
<evidence type="ECO:0000259" key="15">
    <source>
        <dbReference type="PROSITE" id="PS50109"/>
    </source>
</evidence>
<evidence type="ECO:0000256" key="3">
    <source>
        <dbReference type="ARBA" id="ARBA00012438"/>
    </source>
</evidence>
<keyword evidence="18" id="KW-1185">Reference proteome</keyword>
<evidence type="ECO:0000256" key="11">
    <source>
        <dbReference type="ARBA" id="ARBA00022989"/>
    </source>
</evidence>
<evidence type="ECO:0000256" key="6">
    <source>
        <dbReference type="ARBA" id="ARBA00022679"/>
    </source>
</evidence>
<keyword evidence="5" id="KW-0597">Phosphoprotein</keyword>
<dbReference type="Pfam" id="PF02518">
    <property type="entry name" value="HATPase_c"/>
    <property type="match status" value="1"/>
</dbReference>
<sequence length="468" mass="53295">MLTNSKNKQVPLLKYWTLRYFLILLCILILITMFFGFWIKYSTIQRELKISENTASTIALNLINDDMDVNKNVMLQLDRLFRGNYQIYDISGEIISSGKFKNNFPRIPLRNNGGIIEEQVTEKIKLNQFSGDFYLIVTPIISNEQILGYLSITIPEQVLLGDEQNAQYHILIIIFICLSITGWLIIYWLLKKLTNPIRLAAEAAVQVSEGNYDIKLNKDFKEKELYELNYSFENMAARLKTLETLRTELLAGITHEIKTPVTSISGLVQAVKDKVVTKEEEEEFLHLALQESNRLQKMVEDLLDFNSYAAGVIHLDTKKVNLNTVVHEVAKQWKVMDGDVSITLSLPEEEIFSFGDSLRMKQILFNLLKNSQAAMTEMKEIIIKVYPYDGQFVAIDIQDSGSGIPKQEQPNVFERFFRGSDKKDTVRGLGLGLSLSKILATAQKGDLILKESSPQGTTFTLLLPALDD</sequence>
<evidence type="ECO:0000256" key="4">
    <source>
        <dbReference type="ARBA" id="ARBA00022475"/>
    </source>
</evidence>
<comment type="catalytic activity">
    <reaction evidence="1">
        <text>ATP + protein L-histidine = ADP + protein N-phospho-L-histidine.</text>
        <dbReference type="EC" id="2.7.13.3"/>
    </reaction>
</comment>
<keyword evidence="10" id="KW-0067">ATP-binding</keyword>
<feature type="domain" description="Histidine kinase" evidence="15">
    <location>
        <begin position="252"/>
        <end position="467"/>
    </location>
</feature>
<organism evidence="17 18">
    <name type="scientific">Chengkuizengella axinellae</name>
    <dbReference type="NCBI Taxonomy" id="3064388"/>
    <lineage>
        <taxon>Bacteria</taxon>
        <taxon>Bacillati</taxon>
        <taxon>Bacillota</taxon>
        <taxon>Bacilli</taxon>
        <taxon>Bacillales</taxon>
        <taxon>Paenibacillaceae</taxon>
        <taxon>Chengkuizengella</taxon>
    </lineage>
</organism>
<dbReference type="CDD" id="cd00075">
    <property type="entry name" value="HATPase"/>
    <property type="match status" value="1"/>
</dbReference>
<evidence type="ECO:0000256" key="14">
    <source>
        <dbReference type="SAM" id="Phobius"/>
    </source>
</evidence>
<dbReference type="InterPro" id="IPR004358">
    <property type="entry name" value="Sig_transdc_His_kin-like_C"/>
</dbReference>
<keyword evidence="9 17" id="KW-0418">Kinase</keyword>
<dbReference type="Pfam" id="PF00512">
    <property type="entry name" value="HisKA"/>
    <property type="match status" value="1"/>
</dbReference>
<dbReference type="PROSITE" id="PS50109">
    <property type="entry name" value="HIS_KIN"/>
    <property type="match status" value="1"/>
</dbReference>
<proteinExistence type="predicted"/>
<dbReference type="SUPFAM" id="SSF55874">
    <property type="entry name" value="ATPase domain of HSP90 chaperone/DNA topoisomerase II/histidine kinase"/>
    <property type="match status" value="1"/>
</dbReference>
<keyword evidence="8" id="KW-0547">Nucleotide-binding</keyword>
<name>A0ABT9IX49_9BACL</name>
<feature type="transmembrane region" description="Helical" evidence="14">
    <location>
        <begin position="20"/>
        <end position="39"/>
    </location>
</feature>
<evidence type="ECO:0000259" key="16">
    <source>
        <dbReference type="PROSITE" id="PS50885"/>
    </source>
</evidence>
<feature type="transmembrane region" description="Helical" evidence="14">
    <location>
        <begin position="166"/>
        <end position="190"/>
    </location>
</feature>
<evidence type="ECO:0000256" key="8">
    <source>
        <dbReference type="ARBA" id="ARBA00022741"/>
    </source>
</evidence>
<dbReference type="EMBL" id="JAVAMP010000002">
    <property type="protein sequence ID" value="MDP5273938.1"/>
    <property type="molecule type" value="Genomic_DNA"/>
</dbReference>
<dbReference type="InterPro" id="IPR050398">
    <property type="entry name" value="HssS/ArlS-like"/>
</dbReference>
<dbReference type="Gene3D" id="3.30.565.10">
    <property type="entry name" value="Histidine kinase-like ATPase, C-terminal domain"/>
    <property type="match status" value="1"/>
</dbReference>
<dbReference type="EC" id="2.7.13.3" evidence="3"/>
<dbReference type="PANTHER" id="PTHR45528:SF1">
    <property type="entry name" value="SENSOR HISTIDINE KINASE CPXA"/>
    <property type="match status" value="1"/>
</dbReference>
<evidence type="ECO:0000256" key="5">
    <source>
        <dbReference type="ARBA" id="ARBA00022553"/>
    </source>
</evidence>
<evidence type="ECO:0000313" key="18">
    <source>
        <dbReference type="Proteomes" id="UP001231941"/>
    </source>
</evidence>
<keyword evidence="11 14" id="KW-1133">Transmembrane helix</keyword>
<dbReference type="PANTHER" id="PTHR45528">
    <property type="entry name" value="SENSOR HISTIDINE KINASE CPXA"/>
    <property type="match status" value="1"/>
</dbReference>
<reference evidence="17 18" key="1">
    <citation type="submission" date="2023-08" db="EMBL/GenBank/DDBJ databases">
        <authorList>
            <person name="Park J.-S."/>
        </authorList>
    </citation>
    <scope>NUCLEOTIDE SEQUENCE [LARGE SCALE GENOMIC DNA]</scope>
    <source>
        <strain evidence="17 18">2205SS18-9</strain>
    </source>
</reference>
<dbReference type="InterPro" id="IPR036890">
    <property type="entry name" value="HATPase_C_sf"/>
</dbReference>
<evidence type="ECO:0000256" key="12">
    <source>
        <dbReference type="ARBA" id="ARBA00023012"/>
    </source>
</evidence>
<keyword evidence="7 14" id="KW-0812">Transmembrane</keyword>
<evidence type="ECO:0000256" key="1">
    <source>
        <dbReference type="ARBA" id="ARBA00000085"/>
    </source>
</evidence>
<dbReference type="CDD" id="cd00082">
    <property type="entry name" value="HisKA"/>
    <property type="match status" value="1"/>
</dbReference>
<protein>
    <recommendedName>
        <fullName evidence="3">histidine kinase</fullName>
        <ecNumber evidence="3">2.7.13.3</ecNumber>
    </recommendedName>
</protein>
<dbReference type="Gene3D" id="6.10.340.10">
    <property type="match status" value="1"/>
</dbReference>
<dbReference type="SUPFAM" id="SSF47384">
    <property type="entry name" value="Homodimeric domain of signal transducing histidine kinase"/>
    <property type="match status" value="1"/>
</dbReference>
<dbReference type="InterPro" id="IPR003660">
    <property type="entry name" value="HAMP_dom"/>
</dbReference>
<evidence type="ECO:0000313" key="17">
    <source>
        <dbReference type="EMBL" id="MDP5273938.1"/>
    </source>
</evidence>